<name>A0A4Y9ZZL9_9AGAM</name>
<keyword evidence="2" id="KW-1185">Reference proteome</keyword>
<sequence>MVLHPLLTVSRLNSRGQYMLPPELIQEIVAIALGQFSYECVVTPDAANLDFLLTLLHVSYLFRECTVNLLNVVFRDSFRSERGGRPIDNPKPSVAVVLRLSKIAHQSPESFFQECTSELLENPALQYPRSSLSRLSMHYLSNITRANLVLTGNRDDLFDNVFADDDLQIAMKHYLEIPAGLRAALAGKIMEEFAGRCSVWMRLRLIKTTTLHVRTICNVLAFTHPFWSRIGEDVLFVKDKYFSNADIACSWHAEIQKLIPFKRPEISEAELKQTGFFDCLDLVKSLGEEEEKYFGIRQGVTDLLRTQFSAQEHEKYFSWPAQPSQV</sequence>
<dbReference type="EMBL" id="SFCI01000465">
    <property type="protein sequence ID" value="TFY79644.1"/>
    <property type="molecule type" value="Genomic_DNA"/>
</dbReference>
<organism evidence="1 2">
    <name type="scientific">Hericium alpestre</name>
    <dbReference type="NCBI Taxonomy" id="135208"/>
    <lineage>
        <taxon>Eukaryota</taxon>
        <taxon>Fungi</taxon>
        <taxon>Dikarya</taxon>
        <taxon>Basidiomycota</taxon>
        <taxon>Agaricomycotina</taxon>
        <taxon>Agaricomycetes</taxon>
        <taxon>Russulales</taxon>
        <taxon>Hericiaceae</taxon>
        <taxon>Hericium</taxon>
    </lineage>
</organism>
<accession>A0A4Y9ZZL9</accession>
<dbReference type="Proteomes" id="UP000298061">
    <property type="component" value="Unassembled WGS sequence"/>
</dbReference>
<protein>
    <submittedName>
        <fullName evidence="1">Uncharacterized protein</fullName>
    </submittedName>
</protein>
<dbReference type="AlphaFoldDB" id="A0A4Y9ZZL9"/>
<comment type="caution">
    <text evidence="1">The sequence shown here is derived from an EMBL/GenBank/DDBJ whole genome shotgun (WGS) entry which is preliminary data.</text>
</comment>
<dbReference type="OrthoDB" id="3163174at2759"/>
<evidence type="ECO:0000313" key="2">
    <source>
        <dbReference type="Proteomes" id="UP000298061"/>
    </source>
</evidence>
<proteinExistence type="predicted"/>
<gene>
    <name evidence="1" type="ORF">EWM64_g4371</name>
</gene>
<evidence type="ECO:0000313" key="1">
    <source>
        <dbReference type="EMBL" id="TFY79644.1"/>
    </source>
</evidence>
<reference evidence="1 2" key="1">
    <citation type="submission" date="2019-02" db="EMBL/GenBank/DDBJ databases">
        <title>Genome sequencing of the rare red list fungi Hericium alpestre (H. flagellum).</title>
        <authorList>
            <person name="Buettner E."/>
            <person name="Kellner H."/>
        </authorList>
    </citation>
    <scope>NUCLEOTIDE SEQUENCE [LARGE SCALE GENOMIC DNA]</scope>
    <source>
        <strain evidence="1 2">DSM 108284</strain>
    </source>
</reference>